<protein>
    <submittedName>
        <fullName evidence="2">Transmembrane protein, putative</fullName>
    </submittedName>
</protein>
<dbReference type="Proteomes" id="UP000002051">
    <property type="component" value="Chromosome 4"/>
</dbReference>
<name>G7JJV3_MEDTR</name>
<keyword evidence="1 2" id="KW-0812">Transmembrane</keyword>
<evidence type="ECO:0000313" key="2">
    <source>
        <dbReference type="EMBL" id="AES89256.1"/>
    </source>
</evidence>
<reference evidence="3" key="3">
    <citation type="submission" date="2015-04" db="UniProtKB">
        <authorList>
            <consortium name="EnsemblPlants"/>
        </authorList>
    </citation>
    <scope>IDENTIFICATION</scope>
    <source>
        <strain evidence="3">cv. Jemalong A17</strain>
    </source>
</reference>
<accession>G7JJV3</accession>
<evidence type="ECO:0000256" key="1">
    <source>
        <dbReference type="SAM" id="Phobius"/>
    </source>
</evidence>
<dbReference type="EnsemblPlants" id="AES89256">
    <property type="protein sequence ID" value="AES89256"/>
    <property type="gene ID" value="MTR_4g071720"/>
</dbReference>
<organism evidence="2 4">
    <name type="scientific">Medicago truncatula</name>
    <name type="common">Barrel medic</name>
    <name type="synonym">Medicago tribuloides</name>
    <dbReference type="NCBI Taxonomy" id="3880"/>
    <lineage>
        <taxon>Eukaryota</taxon>
        <taxon>Viridiplantae</taxon>
        <taxon>Streptophyta</taxon>
        <taxon>Embryophyta</taxon>
        <taxon>Tracheophyta</taxon>
        <taxon>Spermatophyta</taxon>
        <taxon>Magnoliopsida</taxon>
        <taxon>eudicotyledons</taxon>
        <taxon>Gunneridae</taxon>
        <taxon>Pentapetalae</taxon>
        <taxon>rosids</taxon>
        <taxon>fabids</taxon>
        <taxon>Fabales</taxon>
        <taxon>Fabaceae</taxon>
        <taxon>Papilionoideae</taxon>
        <taxon>50 kb inversion clade</taxon>
        <taxon>NPAAA clade</taxon>
        <taxon>Hologalegina</taxon>
        <taxon>IRL clade</taxon>
        <taxon>Trifolieae</taxon>
        <taxon>Medicago</taxon>
    </lineage>
</organism>
<proteinExistence type="predicted"/>
<reference evidence="2 4" key="2">
    <citation type="journal article" date="2014" name="BMC Genomics">
        <title>An improved genome release (version Mt4.0) for the model legume Medicago truncatula.</title>
        <authorList>
            <person name="Tang H."/>
            <person name="Krishnakumar V."/>
            <person name="Bidwell S."/>
            <person name="Rosen B."/>
            <person name="Chan A."/>
            <person name="Zhou S."/>
            <person name="Gentzbittel L."/>
            <person name="Childs K.L."/>
            <person name="Yandell M."/>
            <person name="Gundlach H."/>
            <person name="Mayer K.F."/>
            <person name="Schwartz D.C."/>
            <person name="Town C.D."/>
        </authorList>
    </citation>
    <scope>GENOME REANNOTATION</scope>
    <source>
        <strain evidence="3 4">cv. Jemalong A17</strain>
    </source>
</reference>
<keyword evidence="4" id="KW-1185">Reference proteome</keyword>
<sequence length="94" mass="10881">MQNYHKNKGLLLSRHMHHHEVICFTDSLHFIVLLQDQTPKFHKFATLIKGIKNLYIKIGMSASPTLSEKKIIVIIFLLSYALLPILVSWSIKLL</sequence>
<keyword evidence="1" id="KW-1133">Transmembrane helix</keyword>
<dbReference type="HOGENOM" id="CLU_2389526_0_0_1"/>
<evidence type="ECO:0000313" key="3">
    <source>
        <dbReference type="EnsemblPlants" id="AES89256"/>
    </source>
</evidence>
<dbReference type="EMBL" id="CM001220">
    <property type="protein sequence ID" value="AES89256.1"/>
    <property type="molecule type" value="Genomic_DNA"/>
</dbReference>
<keyword evidence="1" id="KW-0472">Membrane</keyword>
<dbReference type="AlphaFoldDB" id="G7JJV3"/>
<reference evidence="2 4" key="1">
    <citation type="journal article" date="2011" name="Nature">
        <title>The Medicago genome provides insight into the evolution of rhizobial symbioses.</title>
        <authorList>
            <person name="Young N.D."/>
            <person name="Debelle F."/>
            <person name="Oldroyd G.E."/>
            <person name="Geurts R."/>
            <person name="Cannon S.B."/>
            <person name="Udvardi M.K."/>
            <person name="Benedito V.A."/>
            <person name="Mayer K.F."/>
            <person name="Gouzy J."/>
            <person name="Schoof H."/>
            <person name="Van de Peer Y."/>
            <person name="Proost S."/>
            <person name="Cook D.R."/>
            <person name="Meyers B.C."/>
            <person name="Spannagl M."/>
            <person name="Cheung F."/>
            <person name="De Mita S."/>
            <person name="Krishnakumar V."/>
            <person name="Gundlach H."/>
            <person name="Zhou S."/>
            <person name="Mudge J."/>
            <person name="Bharti A.K."/>
            <person name="Murray J.D."/>
            <person name="Naoumkina M.A."/>
            <person name="Rosen B."/>
            <person name="Silverstein K.A."/>
            <person name="Tang H."/>
            <person name="Rombauts S."/>
            <person name="Zhao P.X."/>
            <person name="Zhou P."/>
            <person name="Barbe V."/>
            <person name="Bardou P."/>
            <person name="Bechner M."/>
            <person name="Bellec A."/>
            <person name="Berger A."/>
            <person name="Berges H."/>
            <person name="Bidwell S."/>
            <person name="Bisseling T."/>
            <person name="Choisne N."/>
            <person name="Couloux A."/>
            <person name="Denny R."/>
            <person name="Deshpande S."/>
            <person name="Dai X."/>
            <person name="Doyle J.J."/>
            <person name="Dudez A.M."/>
            <person name="Farmer A.D."/>
            <person name="Fouteau S."/>
            <person name="Franken C."/>
            <person name="Gibelin C."/>
            <person name="Gish J."/>
            <person name="Goldstein S."/>
            <person name="Gonzalez A.J."/>
            <person name="Green P.J."/>
            <person name="Hallab A."/>
            <person name="Hartog M."/>
            <person name="Hua A."/>
            <person name="Humphray S.J."/>
            <person name="Jeong D.H."/>
            <person name="Jing Y."/>
            <person name="Jocker A."/>
            <person name="Kenton S.M."/>
            <person name="Kim D.J."/>
            <person name="Klee K."/>
            <person name="Lai H."/>
            <person name="Lang C."/>
            <person name="Lin S."/>
            <person name="Macmil S.L."/>
            <person name="Magdelenat G."/>
            <person name="Matthews L."/>
            <person name="McCorrison J."/>
            <person name="Monaghan E.L."/>
            <person name="Mun J.H."/>
            <person name="Najar F.Z."/>
            <person name="Nicholson C."/>
            <person name="Noirot C."/>
            <person name="O'Bleness M."/>
            <person name="Paule C.R."/>
            <person name="Poulain J."/>
            <person name="Prion F."/>
            <person name="Qin B."/>
            <person name="Qu C."/>
            <person name="Retzel E.F."/>
            <person name="Riddle C."/>
            <person name="Sallet E."/>
            <person name="Samain S."/>
            <person name="Samson N."/>
            <person name="Sanders I."/>
            <person name="Saurat O."/>
            <person name="Scarpelli C."/>
            <person name="Schiex T."/>
            <person name="Segurens B."/>
            <person name="Severin A.J."/>
            <person name="Sherrier D.J."/>
            <person name="Shi R."/>
            <person name="Sims S."/>
            <person name="Singer S.R."/>
            <person name="Sinharoy S."/>
            <person name="Sterck L."/>
            <person name="Viollet A."/>
            <person name="Wang B.B."/>
            <person name="Wang K."/>
            <person name="Wang M."/>
            <person name="Wang X."/>
            <person name="Warfsmann J."/>
            <person name="Weissenbach J."/>
            <person name="White D.D."/>
            <person name="White J.D."/>
            <person name="Wiley G.B."/>
            <person name="Wincker P."/>
            <person name="Xing Y."/>
            <person name="Yang L."/>
            <person name="Yao Z."/>
            <person name="Ying F."/>
            <person name="Zhai J."/>
            <person name="Zhou L."/>
            <person name="Zuber A."/>
            <person name="Denarie J."/>
            <person name="Dixon R.A."/>
            <person name="May G.D."/>
            <person name="Schwartz D.C."/>
            <person name="Rogers J."/>
            <person name="Quetier F."/>
            <person name="Town C.D."/>
            <person name="Roe B.A."/>
        </authorList>
    </citation>
    <scope>NUCLEOTIDE SEQUENCE [LARGE SCALE GENOMIC DNA]</scope>
    <source>
        <strain evidence="2">A17</strain>
        <strain evidence="3 4">cv. Jemalong A17</strain>
    </source>
</reference>
<gene>
    <name evidence="2" type="ordered locus">MTR_4g071720</name>
</gene>
<dbReference type="PaxDb" id="3880-AES89256"/>
<evidence type="ECO:0000313" key="4">
    <source>
        <dbReference type="Proteomes" id="UP000002051"/>
    </source>
</evidence>
<feature type="transmembrane region" description="Helical" evidence="1">
    <location>
        <begin position="71"/>
        <end position="91"/>
    </location>
</feature>